<evidence type="ECO:0000256" key="8">
    <source>
        <dbReference type="ARBA" id="ARBA00022842"/>
    </source>
</evidence>
<dbReference type="PRINTS" id="PR00377">
    <property type="entry name" value="IMPHPHTASES"/>
</dbReference>
<dbReference type="GO" id="GO:0046872">
    <property type="term" value="F:metal ion binding"/>
    <property type="evidence" value="ECO:0007669"/>
    <property type="project" value="UniProtKB-KW"/>
</dbReference>
<evidence type="ECO:0000256" key="11">
    <source>
        <dbReference type="NCBIfam" id="TIGR02067"/>
    </source>
</evidence>
<keyword evidence="7" id="KW-0378">Hydrolase</keyword>
<evidence type="ECO:0000256" key="6">
    <source>
        <dbReference type="ARBA" id="ARBA00022723"/>
    </source>
</evidence>
<evidence type="ECO:0000313" key="13">
    <source>
        <dbReference type="EMBL" id="ENN87407.1"/>
    </source>
</evidence>
<dbReference type="PROSITE" id="PS00629">
    <property type="entry name" value="IMP_1"/>
    <property type="match status" value="1"/>
</dbReference>
<evidence type="ECO:0000256" key="1">
    <source>
        <dbReference type="ARBA" id="ARBA00001946"/>
    </source>
</evidence>
<dbReference type="GO" id="GO:0006020">
    <property type="term" value="P:inositol metabolic process"/>
    <property type="evidence" value="ECO:0007669"/>
    <property type="project" value="TreeGrafter"/>
</dbReference>
<feature type="binding site" evidence="12">
    <location>
        <position position="176"/>
    </location>
    <ligand>
        <name>Mg(2+)</name>
        <dbReference type="ChEBI" id="CHEBI:18420"/>
        <label>1</label>
        <note>catalytic</note>
    </ligand>
</feature>
<dbReference type="GO" id="GO:0008934">
    <property type="term" value="F:inositol monophosphate 1-phosphatase activity"/>
    <property type="evidence" value="ECO:0007669"/>
    <property type="project" value="TreeGrafter"/>
</dbReference>
<dbReference type="GO" id="GO:0000105">
    <property type="term" value="P:L-histidine biosynthetic process"/>
    <property type="evidence" value="ECO:0007669"/>
    <property type="project" value="UniProtKB-UniRule"/>
</dbReference>
<feature type="binding site" evidence="12">
    <location>
        <position position="319"/>
    </location>
    <ligand>
        <name>Mg(2+)</name>
        <dbReference type="ChEBI" id="CHEBI:18420"/>
        <label>1</label>
        <note>catalytic</note>
    </ligand>
</feature>
<evidence type="ECO:0000256" key="7">
    <source>
        <dbReference type="ARBA" id="ARBA00022801"/>
    </source>
</evidence>
<organism evidence="13 14">
    <name type="scientific">Rhizobium freirei PRF 81</name>
    <dbReference type="NCBI Taxonomy" id="363754"/>
    <lineage>
        <taxon>Bacteria</taxon>
        <taxon>Pseudomonadati</taxon>
        <taxon>Pseudomonadota</taxon>
        <taxon>Alphaproteobacteria</taxon>
        <taxon>Hyphomicrobiales</taxon>
        <taxon>Rhizobiaceae</taxon>
        <taxon>Rhizobium/Agrobacterium group</taxon>
        <taxon>Rhizobium</taxon>
    </lineage>
</organism>
<evidence type="ECO:0000256" key="4">
    <source>
        <dbReference type="ARBA" id="ARBA00013085"/>
    </source>
</evidence>
<comment type="similarity">
    <text evidence="3">Belongs to the inositol monophosphatase superfamily.</text>
</comment>
<dbReference type="PATRIC" id="fig|363754.4.peg.2784"/>
<dbReference type="AlphaFoldDB" id="N6V8R2"/>
<keyword evidence="6 12" id="KW-0479">Metal-binding</keyword>
<feature type="binding site" evidence="12">
    <location>
        <position position="195"/>
    </location>
    <ligand>
        <name>Mg(2+)</name>
        <dbReference type="ChEBI" id="CHEBI:18420"/>
        <label>1</label>
        <note>catalytic</note>
    </ligand>
</feature>
<dbReference type="GO" id="GO:0004401">
    <property type="term" value="F:histidinol-phosphatase activity"/>
    <property type="evidence" value="ECO:0007669"/>
    <property type="project" value="UniProtKB-UniRule"/>
</dbReference>
<dbReference type="UniPathway" id="UPA00031">
    <property type="reaction ID" value="UER00013"/>
</dbReference>
<evidence type="ECO:0000256" key="2">
    <source>
        <dbReference type="ARBA" id="ARBA00004970"/>
    </source>
</evidence>
<dbReference type="CDD" id="cd01641">
    <property type="entry name" value="Bacterial_IMPase_like_1"/>
    <property type="match status" value="1"/>
</dbReference>
<comment type="cofactor">
    <cofactor evidence="1 12">
        <name>Mg(2+)</name>
        <dbReference type="ChEBI" id="CHEBI:18420"/>
    </cofactor>
</comment>
<comment type="caution">
    <text evidence="13">The sequence shown here is derived from an EMBL/GenBank/DDBJ whole genome shotgun (WGS) entry which is preliminary data.</text>
</comment>
<dbReference type="NCBIfam" id="TIGR02067">
    <property type="entry name" value="his_9_HisN"/>
    <property type="match status" value="1"/>
</dbReference>
<evidence type="ECO:0000313" key="14">
    <source>
        <dbReference type="Proteomes" id="UP000012429"/>
    </source>
</evidence>
<keyword evidence="9" id="KW-0368">Histidine biosynthesis</keyword>
<protein>
    <recommendedName>
        <fullName evidence="4 11">Histidinol-phosphatase</fullName>
        <ecNumber evidence="4 11">3.1.3.15</ecNumber>
    </recommendedName>
</protein>
<gene>
    <name evidence="13" type="ORF">RHSP_27538</name>
</gene>
<reference evidence="13 14" key="1">
    <citation type="journal article" date="2012" name="BMC Genomics">
        <title>Genomic basis of broad host range and environmental adaptability of Rhizobium tropici CIAT 899 and Rhizobium sp. PRF 81 which are used in inoculants for common bean (Phaseolus vulgaris L.).</title>
        <authorList>
            <person name="Ormeno-Orrillo E."/>
            <person name="Menna P."/>
            <person name="Almeida L.G."/>
            <person name="Ollero F.J."/>
            <person name="Nicolas M.F."/>
            <person name="Pains Rodrigues E."/>
            <person name="Shigueyoshi Nakatani A."/>
            <person name="Silva Batista J.S."/>
            <person name="Oliveira Chueire L.M."/>
            <person name="Souza R.C."/>
            <person name="Ribeiro Vasconcelos A.T."/>
            <person name="Megias M."/>
            <person name="Hungria M."/>
            <person name="Martinez-Romero E."/>
        </authorList>
    </citation>
    <scope>NUCLEOTIDE SEQUENCE [LARGE SCALE GENOMIC DNA]</scope>
    <source>
        <strain evidence="13 14">PRF 81</strain>
    </source>
</reference>
<accession>N6V8R2</accession>
<dbReference type="InterPro" id="IPR000760">
    <property type="entry name" value="Inositol_monophosphatase-like"/>
</dbReference>
<sequence length="366" mass="39931">MVWRLTGGIRSLRPGACFSRYPDKKNRARGAVKSREETPRKGIYSQKTVAGSCCCAAQMSSNILLCKIFRQIGKFCPIGRHSAHGVIIRFASRSICAMTSPSCHLPGLTMLPDRSFFYRLAEAAKAETLPRFRAGVDVVNKEAKGFDPVTEGDRAAEVAIRSLIEAEFPDHGILGEEHGSVGLDREHVWVIDPIDGTRAFISGVPVWGTLIGLQKNGRAIMGMIDQPFTGERYFADGNGSTYSGPDGERRLQVRDCGSISNAILFTTSPHLFVGEELSRYREIESQVRLFRYGTDCYAYALLAAGHVDLVIENSLKPYDVGGIIPVIEQAGGIITTWDGGRPEMGGSIIAAGSRAVYEQARAILAR</sequence>
<dbReference type="EC" id="3.1.3.15" evidence="4 11"/>
<dbReference type="GO" id="GO:0007165">
    <property type="term" value="P:signal transduction"/>
    <property type="evidence" value="ECO:0007669"/>
    <property type="project" value="TreeGrafter"/>
</dbReference>
<dbReference type="PANTHER" id="PTHR20854:SF4">
    <property type="entry name" value="INOSITOL-1-MONOPHOSPHATASE-RELATED"/>
    <property type="match status" value="1"/>
</dbReference>
<dbReference type="InterPro" id="IPR011809">
    <property type="entry name" value="His_9_proposed"/>
</dbReference>
<evidence type="ECO:0000256" key="12">
    <source>
        <dbReference type="PIRSR" id="PIRSR600760-2"/>
    </source>
</evidence>
<dbReference type="Gene3D" id="3.40.190.80">
    <property type="match status" value="1"/>
</dbReference>
<dbReference type="Pfam" id="PF00459">
    <property type="entry name" value="Inositol_P"/>
    <property type="match status" value="1"/>
</dbReference>
<keyword evidence="8 12" id="KW-0460">Magnesium</keyword>
<dbReference type="STRING" id="363754.RHSP_27538"/>
<evidence type="ECO:0000256" key="10">
    <source>
        <dbReference type="ARBA" id="ARBA00049158"/>
    </source>
</evidence>
<proteinExistence type="inferred from homology"/>
<evidence type="ECO:0000256" key="3">
    <source>
        <dbReference type="ARBA" id="ARBA00009759"/>
    </source>
</evidence>
<dbReference type="PANTHER" id="PTHR20854">
    <property type="entry name" value="INOSITOL MONOPHOSPHATASE"/>
    <property type="match status" value="1"/>
</dbReference>
<dbReference type="SUPFAM" id="SSF56655">
    <property type="entry name" value="Carbohydrate phosphatase"/>
    <property type="match status" value="1"/>
</dbReference>
<dbReference type="EMBL" id="AQHN01000056">
    <property type="protein sequence ID" value="ENN87407.1"/>
    <property type="molecule type" value="Genomic_DNA"/>
</dbReference>
<comment type="catalytic activity">
    <reaction evidence="10">
        <text>L-histidinol phosphate + H2O = L-histidinol + phosphate</text>
        <dbReference type="Rhea" id="RHEA:14465"/>
        <dbReference type="ChEBI" id="CHEBI:15377"/>
        <dbReference type="ChEBI" id="CHEBI:43474"/>
        <dbReference type="ChEBI" id="CHEBI:57699"/>
        <dbReference type="ChEBI" id="CHEBI:57980"/>
        <dbReference type="EC" id="3.1.3.15"/>
    </reaction>
</comment>
<dbReference type="Gene3D" id="3.30.540.10">
    <property type="entry name" value="Fructose-1,6-Bisphosphatase, subunit A, domain 1"/>
    <property type="match status" value="1"/>
</dbReference>
<keyword evidence="5" id="KW-0028">Amino-acid biosynthesis</keyword>
<comment type="pathway">
    <text evidence="2">Amino-acid biosynthesis; L-histidine biosynthesis; L-histidine from 5-phospho-alpha-D-ribose 1-diphosphate: step 8/9.</text>
</comment>
<name>N6V8R2_9HYPH</name>
<dbReference type="InterPro" id="IPR020583">
    <property type="entry name" value="Inositol_monoP_metal-BS"/>
</dbReference>
<evidence type="ECO:0000256" key="9">
    <source>
        <dbReference type="ARBA" id="ARBA00023102"/>
    </source>
</evidence>
<keyword evidence="14" id="KW-1185">Reference proteome</keyword>
<evidence type="ECO:0000256" key="5">
    <source>
        <dbReference type="ARBA" id="ARBA00022605"/>
    </source>
</evidence>
<dbReference type="Proteomes" id="UP000012429">
    <property type="component" value="Unassembled WGS sequence"/>
</dbReference>
<feature type="binding site" evidence="12">
    <location>
        <position position="194"/>
    </location>
    <ligand>
        <name>Mg(2+)</name>
        <dbReference type="ChEBI" id="CHEBI:18420"/>
        <label>1</label>
        <note>catalytic</note>
    </ligand>
</feature>
<feature type="binding site" evidence="12">
    <location>
        <position position="192"/>
    </location>
    <ligand>
        <name>Mg(2+)</name>
        <dbReference type="ChEBI" id="CHEBI:18420"/>
        <label>1</label>
        <note>catalytic</note>
    </ligand>
</feature>